<evidence type="ECO:0000313" key="3">
    <source>
        <dbReference type="EMBL" id="OXA54459.1"/>
    </source>
</evidence>
<name>A0A226EAM1_FOLCA</name>
<feature type="chain" id="PRO_5012240253" evidence="2">
    <location>
        <begin position="21"/>
        <end position="716"/>
    </location>
</feature>
<reference evidence="3 4" key="1">
    <citation type="submission" date="2015-12" db="EMBL/GenBank/DDBJ databases">
        <title>The genome of Folsomia candida.</title>
        <authorList>
            <person name="Faddeeva A."/>
            <person name="Derks M.F."/>
            <person name="Anvar Y."/>
            <person name="Smit S."/>
            <person name="Van Straalen N."/>
            <person name="Roelofs D."/>
        </authorList>
    </citation>
    <scope>NUCLEOTIDE SEQUENCE [LARGE SCALE GENOMIC DNA]</scope>
    <source>
        <strain evidence="3 4">VU population</strain>
        <tissue evidence="3">Whole body</tissue>
    </source>
</reference>
<gene>
    <name evidence="3" type="ORF">Fcan01_10995</name>
</gene>
<feature type="transmembrane region" description="Helical" evidence="1">
    <location>
        <begin position="417"/>
        <end position="434"/>
    </location>
</feature>
<keyword evidence="1" id="KW-0812">Transmembrane</keyword>
<keyword evidence="1" id="KW-1133">Transmembrane helix</keyword>
<dbReference type="EMBL" id="LNIX01000005">
    <property type="protein sequence ID" value="OXA54459.1"/>
    <property type="molecule type" value="Genomic_DNA"/>
</dbReference>
<dbReference type="AlphaFoldDB" id="A0A226EAM1"/>
<evidence type="ECO:0000256" key="2">
    <source>
        <dbReference type="SAM" id="SignalP"/>
    </source>
</evidence>
<sequence length="716" mass="82590">MWRQKLFLLSQINVFLFSTCIPLNLTCSSPLLHNIITGEAILTVISQPLNLLEETSFEFTTFSSLTKQPRNPKIIQDFPHFLPWQPFRPPSNCSYDEYTKPKYATRYSSLKIGFMIYQPHSNFYNYFTTIQNKLSYCGENPAYVFIISTKRPAIEDSFNYFMVDQTLFTSKIFVISQGRNNFQDSNIFFAFCYTCGSPFPQEVEDIASIETQKLLTSLTNSWYHFNGRNLRGKFIYGLEKMEPKFQTCHSVFDPLGKTFASQETCTSSVISVYLNLSSPKSSDDIMKKRVDGIYFGILIFPSLYADHLSRKYPMRDVSYNFQKREFKMATIFLPGKGTMSYESFLVPFDEESWISLLVSILAISLLISFQKQTRGSILRKISAFLEALFYIISALFGQYNESPTPNTQDRNSFMKKVFMFICLIFFYLVGTVFYQGSIFSSLVATIPPNLPNTLESVLRARHAQILTTSHVYLEPPWTTKFSLLTTILIDTVLDVTPKYWDTLFQMLSQLKRKVHFIKTDEQLNLGFEMGNGGLKSGMENSTNFENSIFTIISLEADLDQLLEGIELKNKKAFIARSSEDSKFYMSLLVRGKRSWLSPLVSIIFGKLEQSGLFERWREFDRLNKLMGNVRRIVKDKDTWREIVVKKLAGWENRREVNWEEADPVSLGALRDVISLCGMLVLGTLILFLIEICNSSTNKLVPKFIRKIVTSLLKYLQ</sequence>
<dbReference type="Proteomes" id="UP000198287">
    <property type="component" value="Unassembled WGS sequence"/>
</dbReference>
<proteinExistence type="predicted"/>
<feature type="signal peptide" evidence="2">
    <location>
        <begin position="1"/>
        <end position="20"/>
    </location>
</feature>
<comment type="caution">
    <text evidence="3">The sequence shown here is derived from an EMBL/GenBank/DDBJ whole genome shotgun (WGS) entry which is preliminary data.</text>
</comment>
<feature type="transmembrane region" description="Helical" evidence="1">
    <location>
        <begin position="352"/>
        <end position="369"/>
    </location>
</feature>
<evidence type="ECO:0000256" key="1">
    <source>
        <dbReference type="SAM" id="Phobius"/>
    </source>
</evidence>
<keyword evidence="1" id="KW-0472">Membrane</keyword>
<dbReference type="Gene3D" id="1.10.287.70">
    <property type="match status" value="1"/>
</dbReference>
<keyword evidence="2" id="KW-0732">Signal</keyword>
<accession>A0A226EAM1</accession>
<keyword evidence="4" id="KW-1185">Reference proteome</keyword>
<protein>
    <submittedName>
        <fullName evidence="3">Uncharacterized protein</fullName>
    </submittedName>
</protein>
<organism evidence="3 4">
    <name type="scientific">Folsomia candida</name>
    <name type="common">Springtail</name>
    <dbReference type="NCBI Taxonomy" id="158441"/>
    <lineage>
        <taxon>Eukaryota</taxon>
        <taxon>Metazoa</taxon>
        <taxon>Ecdysozoa</taxon>
        <taxon>Arthropoda</taxon>
        <taxon>Hexapoda</taxon>
        <taxon>Collembola</taxon>
        <taxon>Entomobryomorpha</taxon>
        <taxon>Isotomoidea</taxon>
        <taxon>Isotomidae</taxon>
        <taxon>Proisotominae</taxon>
        <taxon>Folsomia</taxon>
    </lineage>
</organism>
<evidence type="ECO:0000313" key="4">
    <source>
        <dbReference type="Proteomes" id="UP000198287"/>
    </source>
</evidence>